<evidence type="ECO:0000259" key="3">
    <source>
        <dbReference type="PROSITE" id="PS50110"/>
    </source>
</evidence>
<evidence type="ECO:0000256" key="2">
    <source>
        <dbReference type="PROSITE-ProRule" id="PRU00169"/>
    </source>
</evidence>
<protein>
    <submittedName>
        <fullName evidence="4">Response regulator</fullName>
    </submittedName>
</protein>
<dbReference type="PANTHER" id="PTHR44591:SF3">
    <property type="entry name" value="RESPONSE REGULATORY DOMAIN-CONTAINING PROTEIN"/>
    <property type="match status" value="1"/>
</dbReference>
<feature type="domain" description="Response regulatory" evidence="3">
    <location>
        <begin position="3"/>
        <end position="105"/>
    </location>
</feature>
<reference evidence="4 5" key="1">
    <citation type="journal article" date="2022" name="J. Am. Chem. Soc.">
        <title>Biosynthesis of Guanitoxin Enables Global Environmental Detection in Freshwater Cyanobacteria.</title>
        <authorList>
            <person name="Lima S.T."/>
            <person name="Fallon T.R."/>
            <person name="Cordoza J.L."/>
            <person name="Chekan J.R."/>
            <person name="Delbaje E."/>
            <person name="Hopiavuori A.R."/>
            <person name="Alvarenga D.O."/>
            <person name="Wood S.M."/>
            <person name="Luhavaya H."/>
            <person name="Baumgartner J.T."/>
            <person name="Dorr F.A."/>
            <person name="Etchegaray A."/>
            <person name="Pinto E."/>
            <person name="McKinnie S.M.K."/>
            <person name="Fiore M.F."/>
            <person name="Moore B.S."/>
        </authorList>
    </citation>
    <scope>NUCLEOTIDE SEQUENCE [LARGE SCALE GENOMIC DNA]</scope>
    <source>
        <strain evidence="4 5">ITEP-024</strain>
    </source>
</reference>
<dbReference type="InterPro" id="IPR001789">
    <property type="entry name" value="Sig_transdc_resp-reg_receiver"/>
</dbReference>
<dbReference type="Pfam" id="PF00072">
    <property type="entry name" value="Response_reg"/>
    <property type="match status" value="1"/>
</dbReference>
<keyword evidence="1 2" id="KW-0597">Phosphoprotein</keyword>
<dbReference type="InterPro" id="IPR050595">
    <property type="entry name" value="Bact_response_regulator"/>
</dbReference>
<dbReference type="PANTHER" id="PTHR44591">
    <property type="entry name" value="STRESS RESPONSE REGULATOR PROTEIN 1"/>
    <property type="match status" value="1"/>
</dbReference>
<evidence type="ECO:0000256" key="1">
    <source>
        <dbReference type="ARBA" id="ARBA00022553"/>
    </source>
</evidence>
<accession>A0ABX8WWG6</accession>
<evidence type="ECO:0000313" key="5">
    <source>
        <dbReference type="Proteomes" id="UP000826540"/>
    </source>
</evidence>
<evidence type="ECO:0000313" key="4">
    <source>
        <dbReference type="EMBL" id="QYX30776.1"/>
    </source>
</evidence>
<organism evidence="4 5">
    <name type="scientific">Sphaerospermopsis torques-reginae ITEP-024</name>
    <dbReference type="NCBI Taxonomy" id="984208"/>
    <lineage>
        <taxon>Bacteria</taxon>
        <taxon>Bacillati</taxon>
        <taxon>Cyanobacteriota</taxon>
        <taxon>Cyanophyceae</taxon>
        <taxon>Nostocales</taxon>
        <taxon>Aphanizomenonaceae</taxon>
        <taxon>Sphaerospermopsis</taxon>
        <taxon>Sphaerospermopsis torques-reginae</taxon>
    </lineage>
</organism>
<gene>
    <name evidence="4" type="ORF">K2F26_18155</name>
</gene>
<dbReference type="SMART" id="SM00448">
    <property type="entry name" value="REC"/>
    <property type="match status" value="1"/>
</dbReference>
<dbReference type="PROSITE" id="PS50110">
    <property type="entry name" value="RESPONSE_REGULATORY"/>
    <property type="match status" value="1"/>
</dbReference>
<dbReference type="EMBL" id="CP080598">
    <property type="protein sequence ID" value="QYX30776.1"/>
    <property type="molecule type" value="Genomic_DNA"/>
</dbReference>
<name>A0ABX8WWG6_9CYAN</name>
<dbReference type="SUPFAM" id="SSF52172">
    <property type="entry name" value="CheY-like"/>
    <property type="match status" value="1"/>
</dbReference>
<dbReference type="InterPro" id="IPR011006">
    <property type="entry name" value="CheY-like_superfamily"/>
</dbReference>
<dbReference type="RefSeq" id="WP_220608913.1">
    <property type="nucleotide sequence ID" value="NZ_CP080598.1"/>
</dbReference>
<dbReference type="CDD" id="cd17574">
    <property type="entry name" value="REC_OmpR"/>
    <property type="match status" value="1"/>
</dbReference>
<feature type="modified residue" description="4-aspartylphosphate" evidence="2">
    <location>
        <position position="52"/>
    </location>
</feature>
<sequence>MNTILIIEDEPQIRENIQLILDIQGFATITAEDGLQGLQMAEQHQPDMIIYDWMMPNLDGYELIQRLRQKPATAEIPFIFSPLKDLRQGMGMGADDYLTKPFEFQ</sequence>
<keyword evidence="5" id="KW-1185">Reference proteome</keyword>
<dbReference type="Proteomes" id="UP000826540">
    <property type="component" value="Chromosome"/>
</dbReference>
<proteinExistence type="predicted"/>
<dbReference type="Gene3D" id="3.40.50.2300">
    <property type="match status" value="1"/>
</dbReference>